<protein>
    <submittedName>
        <fullName evidence="1">Uncharacterized protein</fullName>
    </submittedName>
</protein>
<accession>A0A0E9UC14</accession>
<name>A0A0E9UC14_ANGAN</name>
<organism evidence="1">
    <name type="scientific">Anguilla anguilla</name>
    <name type="common">European freshwater eel</name>
    <name type="synonym">Muraena anguilla</name>
    <dbReference type="NCBI Taxonomy" id="7936"/>
    <lineage>
        <taxon>Eukaryota</taxon>
        <taxon>Metazoa</taxon>
        <taxon>Chordata</taxon>
        <taxon>Craniata</taxon>
        <taxon>Vertebrata</taxon>
        <taxon>Euteleostomi</taxon>
        <taxon>Actinopterygii</taxon>
        <taxon>Neopterygii</taxon>
        <taxon>Teleostei</taxon>
        <taxon>Anguilliformes</taxon>
        <taxon>Anguillidae</taxon>
        <taxon>Anguilla</taxon>
    </lineage>
</organism>
<evidence type="ECO:0000313" key="1">
    <source>
        <dbReference type="EMBL" id="JAH63414.1"/>
    </source>
</evidence>
<sequence>MMKIRTHSDEGTRLPAPSRPPMAFTYRLESIQHCVRPGILSVFLWLRGNLSAVHAG</sequence>
<dbReference type="AlphaFoldDB" id="A0A0E9UC14"/>
<proteinExistence type="predicted"/>
<reference evidence="1" key="1">
    <citation type="submission" date="2014-11" db="EMBL/GenBank/DDBJ databases">
        <authorList>
            <person name="Amaro Gonzalez C."/>
        </authorList>
    </citation>
    <scope>NUCLEOTIDE SEQUENCE</scope>
</reference>
<dbReference type="EMBL" id="GBXM01045163">
    <property type="protein sequence ID" value="JAH63414.1"/>
    <property type="molecule type" value="Transcribed_RNA"/>
</dbReference>
<reference evidence="1" key="2">
    <citation type="journal article" date="2015" name="Fish Shellfish Immunol.">
        <title>Early steps in the European eel (Anguilla anguilla)-Vibrio vulnificus interaction in the gills: Role of the RtxA13 toxin.</title>
        <authorList>
            <person name="Callol A."/>
            <person name="Pajuelo D."/>
            <person name="Ebbesson L."/>
            <person name="Teles M."/>
            <person name="MacKenzie S."/>
            <person name="Amaro C."/>
        </authorList>
    </citation>
    <scope>NUCLEOTIDE SEQUENCE</scope>
</reference>